<dbReference type="HOGENOM" id="CLU_1902278_0_0_11"/>
<protein>
    <recommendedName>
        <fullName evidence="4">Asp23/Gls24 family envelope stress response protein</fullName>
    </recommendedName>
</protein>
<dbReference type="Pfam" id="PF03780">
    <property type="entry name" value="Asp23"/>
    <property type="match status" value="1"/>
</dbReference>
<evidence type="ECO:0000313" key="2">
    <source>
        <dbReference type="EMBL" id="AIJ24765.1"/>
    </source>
</evidence>
<dbReference type="eggNOG" id="COG1302">
    <property type="taxonomic scope" value="Bacteria"/>
</dbReference>
<dbReference type="KEGG" id="amq:AMETH_4673"/>
<comment type="similarity">
    <text evidence="1">Belongs to the asp23 family.</text>
</comment>
<dbReference type="PATRIC" id="fig|1068978.7.peg.5023"/>
<gene>
    <name evidence="2" type="ORF">AMETH_4673</name>
</gene>
<dbReference type="EMBL" id="CP009110">
    <property type="protein sequence ID" value="AIJ24765.1"/>
    <property type="molecule type" value="Genomic_DNA"/>
</dbReference>
<keyword evidence="3" id="KW-1185">Reference proteome</keyword>
<evidence type="ECO:0000256" key="1">
    <source>
        <dbReference type="ARBA" id="ARBA00005721"/>
    </source>
</evidence>
<proteinExistence type="inferred from homology"/>
<evidence type="ECO:0008006" key="4">
    <source>
        <dbReference type="Google" id="ProtNLM"/>
    </source>
</evidence>
<dbReference type="Proteomes" id="UP000062973">
    <property type="component" value="Chromosome"/>
</dbReference>
<accession>A0A076N1S6</accession>
<evidence type="ECO:0000313" key="3">
    <source>
        <dbReference type="Proteomes" id="UP000062973"/>
    </source>
</evidence>
<dbReference type="AlphaFoldDB" id="A0A076N1S6"/>
<sequence length="138" mass="13968">MITIDVEDAADPATKAVVAAPVIAAVVAHVAVAVPGVVRTQPGLGGPAASIVRTARQRIQGLQPTPADGVRIFLADPDADRAGVRVEVDIAVSGQDQAAAIAQAVQRTVTRAVEAATGVHVASVWVTILDIEDLGVQG</sequence>
<reference evidence="2 3" key="1">
    <citation type="submission" date="2014-07" db="EMBL/GenBank/DDBJ databases">
        <title>Whole Genome Sequence of the Amycolatopsis methanolica 239.</title>
        <authorList>
            <person name="Tang B."/>
        </authorList>
    </citation>
    <scope>NUCLEOTIDE SEQUENCE [LARGE SCALE GENOMIC DNA]</scope>
    <source>
        <strain evidence="2 3">239</strain>
    </source>
</reference>
<dbReference type="STRING" id="1068978.AMETH_4673"/>
<name>A0A076N1S6_AMYME</name>
<dbReference type="InterPro" id="IPR005531">
    <property type="entry name" value="Asp23"/>
</dbReference>
<organism evidence="2 3">
    <name type="scientific">Amycolatopsis methanolica 239</name>
    <dbReference type="NCBI Taxonomy" id="1068978"/>
    <lineage>
        <taxon>Bacteria</taxon>
        <taxon>Bacillati</taxon>
        <taxon>Actinomycetota</taxon>
        <taxon>Actinomycetes</taxon>
        <taxon>Pseudonocardiales</taxon>
        <taxon>Pseudonocardiaceae</taxon>
        <taxon>Amycolatopsis</taxon>
        <taxon>Amycolatopsis methanolica group</taxon>
    </lineage>
</organism>
<dbReference type="RefSeq" id="WP_017983596.1">
    <property type="nucleotide sequence ID" value="NZ_AQUL01000001.1"/>
</dbReference>